<name>A0A1A9AMB5_PLAOA</name>
<dbReference type="Pfam" id="PF05795">
    <property type="entry name" value="Plasmodium_Vir"/>
    <property type="match status" value="1"/>
</dbReference>
<organism evidence="1 2">
    <name type="scientific">Plasmodium ovale wallikeri</name>
    <dbReference type="NCBI Taxonomy" id="864142"/>
    <lineage>
        <taxon>Eukaryota</taxon>
        <taxon>Sar</taxon>
        <taxon>Alveolata</taxon>
        <taxon>Apicomplexa</taxon>
        <taxon>Aconoidasida</taxon>
        <taxon>Haemosporida</taxon>
        <taxon>Plasmodiidae</taxon>
        <taxon>Plasmodium</taxon>
        <taxon>Plasmodium (Plasmodium)</taxon>
    </lineage>
</organism>
<dbReference type="EMBL" id="FLRE01002011">
    <property type="protein sequence ID" value="SBT57796.1"/>
    <property type="molecule type" value="Genomic_DNA"/>
</dbReference>
<evidence type="ECO:0000313" key="1">
    <source>
        <dbReference type="EMBL" id="SBT57796.1"/>
    </source>
</evidence>
<gene>
    <name evidence="1" type="ORF">POVWA2_081650</name>
</gene>
<sequence length="323" mass="38281">MADSYEYEHVKNFLSYKSILESFGHDFSVDPTNDPIITKCRKNVSAEVVQRFFFTDLCIKINKYLKHFSDLKENIHEHCEYLNYYLNGKYKNNKDVLLYKNALDPNDPWNIFDDTISNVSKYKSKIYNLEEDVFDKIDTLYKLIEQYIFFITRTKQPDMRDHFCKYAEGFANLYNTAIDECYNEYDNKYCRELKEYRNKYITQEKFIKTCKNVQSLKPSPESNSSEVSANTGDLSTVENDSYSASDIGVLVGKILGGCLASLLVYKFTPLKSLLPFRKQKKKTDWDNIDYEAHEYYSPNYEHEQTFEDTGQYSVQYYSRYDFE</sequence>
<protein>
    <submittedName>
        <fullName evidence="1">PIR Superfamily Protein</fullName>
    </submittedName>
</protein>
<proteinExistence type="predicted"/>
<dbReference type="InterPro" id="IPR008780">
    <property type="entry name" value="Plasmodium_Vir"/>
</dbReference>
<reference evidence="2" key="1">
    <citation type="submission" date="2016-05" db="EMBL/GenBank/DDBJ databases">
        <authorList>
            <person name="Naeem Raeece"/>
        </authorList>
    </citation>
    <scope>NUCLEOTIDE SEQUENCE [LARGE SCALE GENOMIC DNA]</scope>
</reference>
<evidence type="ECO:0000313" key="2">
    <source>
        <dbReference type="Proteomes" id="UP000078550"/>
    </source>
</evidence>
<dbReference type="AlphaFoldDB" id="A0A1A9AMB5"/>
<dbReference type="Proteomes" id="UP000078550">
    <property type="component" value="Unassembled WGS sequence"/>
</dbReference>
<accession>A0A1A9AMB5</accession>